<dbReference type="EMBL" id="JAHLZF010000002">
    <property type="protein sequence ID" value="MBU6079746.1"/>
    <property type="molecule type" value="Genomic_DNA"/>
</dbReference>
<dbReference type="RefSeq" id="WP_216686607.1">
    <property type="nucleotide sequence ID" value="NZ_CAUPKR010000019.1"/>
</dbReference>
<keyword evidence="2" id="KW-1185">Reference proteome</keyword>
<comment type="caution">
    <text evidence="1">The sequence shown here is derived from an EMBL/GenBank/DDBJ whole genome shotgun (WGS) entry which is preliminary data.</text>
</comment>
<evidence type="ECO:0008006" key="3">
    <source>
        <dbReference type="Google" id="ProtNLM"/>
    </source>
</evidence>
<protein>
    <recommendedName>
        <fullName evidence="3">Transposase</fullName>
    </recommendedName>
</protein>
<organism evidence="1 2">
    <name type="scientific">Allobacillus halotolerans</name>
    <dbReference type="NCBI Taxonomy" id="570278"/>
    <lineage>
        <taxon>Bacteria</taxon>
        <taxon>Bacillati</taxon>
        <taxon>Bacillota</taxon>
        <taxon>Bacilli</taxon>
        <taxon>Bacillales</taxon>
        <taxon>Bacillaceae</taxon>
        <taxon>Allobacillus</taxon>
    </lineage>
</organism>
<dbReference type="Proteomes" id="UP000812672">
    <property type="component" value="Unassembled WGS sequence"/>
</dbReference>
<name>A0ABS6GKY1_9BACI</name>
<gene>
    <name evidence="1" type="ORF">KQ486_01825</name>
</gene>
<evidence type="ECO:0000313" key="2">
    <source>
        <dbReference type="Proteomes" id="UP000812672"/>
    </source>
</evidence>
<reference evidence="1 2" key="1">
    <citation type="journal article" date="2011" name="Int. J. Syst. Evol. Microbiol.">
        <title>Allobacillus halotolerans gen. nov., sp. nov. isolated from shrimp paste.</title>
        <authorList>
            <person name="Sheu S.Y."/>
            <person name="Arun A.B."/>
            <person name="Jiang S.R."/>
            <person name="Young C.C."/>
            <person name="Chen W.M."/>
        </authorList>
    </citation>
    <scope>NUCLEOTIDE SEQUENCE [LARGE SCALE GENOMIC DNA]</scope>
    <source>
        <strain evidence="1 2">LMG 24826</strain>
    </source>
</reference>
<sequence>MRKQTLTVIQPITCQRDAADRGQLFSFYVERLERFVERFHPVCRAFGTLYRAVAPRLSSVWNGLSSGSTPFVERLERFVERFVTFVEWLERFIERFHPVCRAAGALRRAVRHVCRAVRTHYRAVSPRLSSG</sequence>
<accession>A0ABS6GKY1</accession>
<proteinExistence type="predicted"/>
<evidence type="ECO:0000313" key="1">
    <source>
        <dbReference type="EMBL" id="MBU6079746.1"/>
    </source>
</evidence>